<evidence type="ECO:0000313" key="4">
    <source>
        <dbReference type="Proteomes" id="UP001189429"/>
    </source>
</evidence>
<evidence type="ECO:0000313" key="3">
    <source>
        <dbReference type="EMBL" id="CAK0903039.1"/>
    </source>
</evidence>
<feature type="domain" description="PCIF1 WW" evidence="2">
    <location>
        <begin position="557"/>
        <end position="660"/>
    </location>
</feature>
<evidence type="ECO:0000256" key="1">
    <source>
        <dbReference type="SAM" id="MobiDB-lite"/>
    </source>
</evidence>
<dbReference type="Proteomes" id="UP001189429">
    <property type="component" value="Unassembled WGS sequence"/>
</dbReference>
<keyword evidence="4" id="KW-1185">Reference proteome</keyword>
<feature type="region of interest" description="Disordered" evidence="1">
    <location>
        <begin position="132"/>
        <end position="151"/>
    </location>
</feature>
<name>A0ABN9XSR5_9DINO</name>
<feature type="compositionally biased region" description="Low complexity" evidence="1">
    <location>
        <begin position="135"/>
        <end position="149"/>
    </location>
</feature>
<dbReference type="InterPro" id="IPR022035">
    <property type="entry name" value="PCIF1_WW"/>
</dbReference>
<organism evidence="3 4">
    <name type="scientific">Prorocentrum cordatum</name>
    <dbReference type="NCBI Taxonomy" id="2364126"/>
    <lineage>
        <taxon>Eukaryota</taxon>
        <taxon>Sar</taxon>
        <taxon>Alveolata</taxon>
        <taxon>Dinophyceae</taxon>
        <taxon>Prorocentrales</taxon>
        <taxon>Prorocentraceae</taxon>
        <taxon>Prorocentrum</taxon>
    </lineage>
</organism>
<sequence>MIGSPPPTELTACLVSKVLFTHNKCSTSFRHGTHSGRSIDWLVDSMVQGKIQPTDETMTLRGVRFHGEIYSLNNRHAQALMCYAEHCERAGLPTPTCQVSVWPLVPGLRLDDTRQDVFEKFSSAFTSATRGRVMAPARTPSSTTPARTPDGAQPAAGWMRCGQCHALCANLADCLLLWDVHQPKDGTVQERLKRVPSLMCFTTEQCLENGRFAPHPEAGAMPFKLHKVHCGCCSAALGNVQNTLTMEGDWSKVFDDRSVGVKCNTVALQFQDCADRFVQTEKWVSYRFAMGLEPLIRLGTLTMAAVRRQGTKYLKEIVPKVPATTASHDAALAALPARAASHLRALADGVLQKELTAFGEHLEDCLAESVRVCDRFLQFRDLAWRHLATGAVASEYEFNNAYSRFYMAARNTVGPASDCDGFDRAFVQMQRELKEKRMQELPWTLTSFCDLESLVPEHPGSVAVLGRLEESSEGTLCLFRLRCSFPRAELRCPSERARELRGRAEAFVRRFCPRALRGGAPTEAAERVFKTLVLNYVLSASGLHWGVGPGFYAGAGAASHAVMECYASPFNHSLEVFCSQCVPVDIAFGSLGSFHSPAVDEFLREVPAGSLLVANPPYIEAELAACAKRTCELVDRWGLLGAGMYPDWRDSDGVMALKAAVAQRGGRVVKLAHSKFACFDYELGQEMPARFASLGFVFGKEAGNLGALKRVVEKLEGLRRTTRKGKGKGNGGH</sequence>
<dbReference type="Pfam" id="PF12237">
    <property type="entry name" value="PCIF1_WW"/>
    <property type="match status" value="1"/>
</dbReference>
<protein>
    <recommendedName>
        <fullName evidence="2">PCIF1 WW domain-containing protein</fullName>
    </recommendedName>
</protein>
<evidence type="ECO:0000259" key="2">
    <source>
        <dbReference type="Pfam" id="PF12237"/>
    </source>
</evidence>
<accession>A0ABN9XSR5</accession>
<dbReference type="EMBL" id="CAUYUJ010021159">
    <property type="protein sequence ID" value="CAK0903039.1"/>
    <property type="molecule type" value="Genomic_DNA"/>
</dbReference>
<proteinExistence type="predicted"/>
<gene>
    <name evidence="3" type="ORF">PCOR1329_LOCUS79462</name>
</gene>
<reference evidence="3" key="1">
    <citation type="submission" date="2023-10" db="EMBL/GenBank/DDBJ databases">
        <authorList>
            <person name="Chen Y."/>
            <person name="Shah S."/>
            <person name="Dougan E. K."/>
            <person name="Thang M."/>
            <person name="Chan C."/>
        </authorList>
    </citation>
    <scope>NUCLEOTIDE SEQUENCE [LARGE SCALE GENOMIC DNA]</scope>
</reference>
<comment type="caution">
    <text evidence="3">The sequence shown here is derived from an EMBL/GenBank/DDBJ whole genome shotgun (WGS) entry which is preliminary data.</text>
</comment>